<keyword evidence="3" id="KW-0805">Transcription regulation</keyword>
<dbReference type="Proteomes" id="UP000694865">
    <property type="component" value="Unplaced"/>
</dbReference>
<accession>A0ABM0GMB1</accession>
<reference evidence="7" key="1">
    <citation type="submission" date="2025-08" db="UniProtKB">
        <authorList>
            <consortium name="RefSeq"/>
        </authorList>
    </citation>
    <scope>IDENTIFICATION</scope>
    <source>
        <tissue evidence="7">Testes</tissue>
    </source>
</reference>
<keyword evidence="6" id="KW-1185">Reference proteome</keyword>
<evidence type="ECO:0000256" key="5">
    <source>
        <dbReference type="ARBA" id="ARBA00023242"/>
    </source>
</evidence>
<dbReference type="PANTHER" id="PTHR13130">
    <property type="entry name" value="34 KDA TRANSCRIPTIONAL CO-ACTIVATOR-RELATED"/>
    <property type="match status" value="1"/>
</dbReference>
<protein>
    <submittedName>
        <fullName evidence="7">Mediator of RNA polymerase II transcription subunit 27-like</fullName>
    </submittedName>
</protein>
<evidence type="ECO:0000256" key="2">
    <source>
        <dbReference type="ARBA" id="ARBA00008048"/>
    </source>
</evidence>
<evidence type="ECO:0000313" key="6">
    <source>
        <dbReference type="Proteomes" id="UP000694865"/>
    </source>
</evidence>
<gene>
    <name evidence="7" type="primary">LOC100374309</name>
</gene>
<evidence type="ECO:0000256" key="4">
    <source>
        <dbReference type="ARBA" id="ARBA00023163"/>
    </source>
</evidence>
<sequence length="305" mass="34088">MAENLETVNSALAATQKLRCSVTRVFTHLREGVKSTKGEVSKESMFIRQLQEALTAVTSDFSELEKLSSSLHKFTDGIPMGNSGLLSLDPVQDKTPMYTQLLQSYKWSTKLQSHASLAGAMLTQNSLKRTSVPSGGLSAKRRKTQPTCHATPAHLVDNVVTTVDRSFNDLSLTVNRPQGTGAVLQATVGRTLSAIVILRGLLIERVIVRGYHENLHKDNGTLDLWTPSKYRVFQKLTDHAMAAMLHYHLPHLPEIGIRSFMTWLHSYTTLFSTACHRCGKYLNGNIPPTWRDFRTLEVCHENCRQ</sequence>
<dbReference type="Pfam" id="PF11571">
    <property type="entry name" value="Med27"/>
    <property type="match status" value="1"/>
</dbReference>
<comment type="similarity">
    <text evidence="2">Belongs to the Mediator complex subunit 27 family.</text>
</comment>
<proteinExistence type="inferred from homology"/>
<dbReference type="GeneID" id="100374309"/>
<evidence type="ECO:0000256" key="3">
    <source>
        <dbReference type="ARBA" id="ARBA00023015"/>
    </source>
</evidence>
<name>A0ABM0GMB1_SACKO</name>
<evidence type="ECO:0000313" key="7">
    <source>
        <dbReference type="RefSeq" id="XP_002733069.1"/>
    </source>
</evidence>
<evidence type="ECO:0000256" key="1">
    <source>
        <dbReference type="ARBA" id="ARBA00004123"/>
    </source>
</evidence>
<keyword evidence="5" id="KW-0539">Nucleus</keyword>
<comment type="subcellular location">
    <subcellularLocation>
        <location evidence="1">Nucleus</location>
    </subcellularLocation>
</comment>
<dbReference type="RefSeq" id="XP_002733069.1">
    <property type="nucleotide sequence ID" value="XM_002733023.2"/>
</dbReference>
<organism evidence="6 7">
    <name type="scientific">Saccoglossus kowalevskii</name>
    <name type="common">Acorn worm</name>
    <dbReference type="NCBI Taxonomy" id="10224"/>
    <lineage>
        <taxon>Eukaryota</taxon>
        <taxon>Metazoa</taxon>
        <taxon>Hemichordata</taxon>
        <taxon>Enteropneusta</taxon>
        <taxon>Harrimaniidae</taxon>
        <taxon>Saccoglossus</taxon>
    </lineage>
</organism>
<keyword evidence="4" id="KW-0804">Transcription</keyword>
<dbReference type="InterPro" id="IPR021627">
    <property type="entry name" value="Mediator_Med27"/>
</dbReference>
<dbReference type="PANTHER" id="PTHR13130:SF4">
    <property type="entry name" value="MEDIATOR OF RNA POLYMERASE II TRANSCRIPTION SUBUNIT 27"/>
    <property type="match status" value="1"/>
</dbReference>